<evidence type="ECO:0000313" key="3">
    <source>
        <dbReference type="Proteomes" id="UP001164286"/>
    </source>
</evidence>
<feature type="region of interest" description="Disordered" evidence="1">
    <location>
        <begin position="67"/>
        <end position="90"/>
    </location>
</feature>
<dbReference type="GeneID" id="77732688"/>
<gene>
    <name evidence="2" type="ORF">MKK02DRAFT_45553</name>
</gene>
<comment type="caution">
    <text evidence="2">The sequence shown here is derived from an EMBL/GenBank/DDBJ whole genome shotgun (WGS) entry which is preliminary data.</text>
</comment>
<keyword evidence="3" id="KW-1185">Reference proteome</keyword>
<feature type="compositionally biased region" description="Basic and acidic residues" evidence="1">
    <location>
        <begin position="345"/>
        <end position="370"/>
    </location>
</feature>
<dbReference type="Proteomes" id="UP001164286">
    <property type="component" value="Unassembled WGS sequence"/>
</dbReference>
<dbReference type="EMBL" id="JAKWFO010000005">
    <property type="protein sequence ID" value="KAI9636846.1"/>
    <property type="molecule type" value="Genomic_DNA"/>
</dbReference>
<dbReference type="RefSeq" id="XP_052946623.1">
    <property type="nucleotide sequence ID" value="XM_053093483.1"/>
</dbReference>
<sequence length="407" mass="45685">MNAPGPVTAVPIRSWAPDLSSVETSSAKAFFAAVLESILARLPNSCKSPALVAFLVPRIQTCAQRIHREAGRDRAKRAASKADSGVMKSAEETRKKREFFLETLRLKGRTRKAQKAIKSFEALLLHEECLHFSTNKTQTVGNGDEEVWEAITTGYKTQNIRLTEPNPNIPKHSGADWELISSVENIAFTPRFLHQWRLAEDKDPMDVWVPCAFLRALRPSHICVRYFTESGLDEEPTFQRLNKIIQRIRYNYYPELDKPRTENWTLKSITYHGLFLIIPLSDPAPSTRLFFNTAEASWRNTTGKPWEVQLPRGRNILCEALGMMGSMLAKGLTEDLGAVLGSESAEARREKEKERDKYLEGSERPRKKGNDMWNGNGEAVRVRGSAGEAYVFQSGGGGLGCLVCGDR</sequence>
<evidence type="ECO:0000256" key="1">
    <source>
        <dbReference type="SAM" id="MobiDB-lite"/>
    </source>
</evidence>
<name>A0AA38HAS1_9TREE</name>
<accession>A0AA38HAS1</accession>
<evidence type="ECO:0000313" key="2">
    <source>
        <dbReference type="EMBL" id="KAI9636846.1"/>
    </source>
</evidence>
<feature type="region of interest" description="Disordered" evidence="1">
    <location>
        <begin position="343"/>
        <end position="376"/>
    </location>
</feature>
<protein>
    <submittedName>
        <fullName evidence="2">Uncharacterized protein</fullName>
    </submittedName>
</protein>
<reference evidence="2" key="1">
    <citation type="journal article" date="2022" name="G3 (Bethesda)">
        <title>High quality genome of the basidiomycete yeast Dioszegia hungarica PDD-24b-2 isolated from cloud water.</title>
        <authorList>
            <person name="Jarrige D."/>
            <person name="Haridas S."/>
            <person name="Bleykasten-Grosshans C."/>
            <person name="Joly M."/>
            <person name="Nadalig T."/>
            <person name="Sancelme M."/>
            <person name="Vuilleumier S."/>
            <person name="Grigoriev I.V."/>
            <person name="Amato P."/>
            <person name="Bringel F."/>
        </authorList>
    </citation>
    <scope>NUCLEOTIDE SEQUENCE</scope>
    <source>
        <strain evidence="2">PDD-24b-2</strain>
    </source>
</reference>
<dbReference type="AlphaFoldDB" id="A0AA38HAS1"/>
<organism evidence="2 3">
    <name type="scientific">Dioszegia hungarica</name>
    <dbReference type="NCBI Taxonomy" id="4972"/>
    <lineage>
        <taxon>Eukaryota</taxon>
        <taxon>Fungi</taxon>
        <taxon>Dikarya</taxon>
        <taxon>Basidiomycota</taxon>
        <taxon>Agaricomycotina</taxon>
        <taxon>Tremellomycetes</taxon>
        <taxon>Tremellales</taxon>
        <taxon>Bulleribasidiaceae</taxon>
        <taxon>Dioszegia</taxon>
    </lineage>
</organism>
<proteinExistence type="predicted"/>